<dbReference type="PANTHER" id="PTHR30136">
    <property type="entry name" value="HELIX-TURN-HELIX TRANSCRIPTIONAL REGULATOR, ICLR FAMILY"/>
    <property type="match status" value="1"/>
</dbReference>
<proteinExistence type="predicted"/>
<dbReference type="GO" id="GO:0003677">
    <property type="term" value="F:DNA binding"/>
    <property type="evidence" value="ECO:0007669"/>
    <property type="project" value="UniProtKB-KW"/>
</dbReference>
<accession>A0A8J8GRX6</accession>
<protein>
    <submittedName>
        <fullName evidence="6">IclR family transcriptional regulator</fullName>
    </submittedName>
</protein>
<gene>
    <name evidence="6" type="ORF">HT576_20645</name>
</gene>
<dbReference type="PANTHER" id="PTHR30136:SF35">
    <property type="entry name" value="HTH-TYPE TRANSCRIPTIONAL REGULATOR RV1719"/>
    <property type="match status" value="1"/>
</dbReference>
<dbReference type="GO" id="GO:0003700">
    <property type="term" value="F:DNA-binding transcription factor activity"/>
    <property type="evidence" value="ECO:0007669"/>
    <property type="project" value="TreeGrafter"/>
</dbReference>
<dbReference type="InterPro" id="IPR036388">
    <property type="entry name" value="WH-like_DNA-bd_sf"/>
</dbReference>
<dbReference type="InterPro" id="IPR005471">
    <property type="entry name" value="Tscrpt_reg_IclR_N"/>
</dbReference>
<dbReference type="RefSeq" id="WP_174703079.1">
    <property type="nucleotide sequence ID" value="NZ_JABURA010000002.1"/>
</dbReference>
<keyword evidence="1" id="KW-0805">Transcription regulation</keyword>
<dbReference type="SMART" id="SM00346">
    <property type="entry name" value="HTH_ICLR"/>
    <property type="match status" value="1"/>
</dbReference>
<reference evidence="6" key="1">
    <citation type="submission" date="2020-06" db="EMBL/GenBank/DDBJ databases">
        <title>Haloterrigena sp. nov., an extremely halophilic archaeon isolated from a saline sediment.</title>
        <authorList>
            <person name="Liu B.-B."/>
        </authorList>
    </citation>
    <scope>NUCLEOTIDE SEQUENCE</scope>
    <source>
        <strain evidence="6">SYSU A121-1</strain>
    </source>
</reference>
<dbReference type="InterPro" id="IPR014757">
    <property type="entry name" value="Tscrpt_reg_IclR_C"/>
</dbReference>
<dbReference type="AlphaFoldDB" id="A0A8J8GRX6"/>
<dbReference type="PROSITE" id="PS51077">
    <property type="entry name" value="HTH_ICLR"/>
    <property type="match status" value="1"/>
</dbReference>
<evidence type="ECO:0000313" key="7">
    <source>
        <dbReference type="Proteomes" id="UP000728647"/>
    </source>
</evidence>
<sequence length="257" mass="29093">MESTDKDEDWELSSVRRAFNILEIIDENDGIGIDELADRENMPRSTAHIYLKSLAKTGFVVEEDGTYRLSLQFLEYGGRVRRKRKLYHVGKDEIKDLADKTGEVASLGIEENGKRVLIYKSEGGDAIYDRAPTGERTNLHWTALGKVILAYLPSERVDAIVEEHGLPELTEHTVTTRDSLRDELETIRERGYSLEDEERRSGVRSIAVPVQPDSEAVVGAVSLTGPKSKFTDERIESELLSKIENAVNVIEIRYNHY</sequence>
<dbReference type="PROSITE" id="PS51078">
    <property type="entry name" value="ICLR_ED"/>
    <property type="match status" value="1"/>
</dbReference>
<dbReference type="Proteomes" id="UP000728647">
    <property type="component" value="Unassembled WGS sequence"/>
</dbReference>
<name>A0A8J8GRX6_9EURY</name>
<evidence type="ECO:0000256" key="1">
    <source>
        <dbReference type="ARBA" id="ARBA00023015"/>
    </source>
</evidence>
<dbReference type="SUPFAM" id="SSF46785">
    <property type="entry name" value="Winged helix' DNA-binding domain"/>
    <property type="match status" value="1"/>
</dbReference>
<evidence type="ECO:0000313" key="6">
    <source>
        <dbReference type="EMBL" id="NUB93412.1"/>
    </source>
</evidence>
<evidence type="ECO:0000256" key="3">
    <source>
        <dbReference type="ARBA" id="ARBA00023163"/>
    </source>
</evidence>
<dbReference type="Pfam" id="PF01614">
    <property type="entry name" value="IclR_C"/>
    <property type="match status" value="1"/>
</dbReference>
<keyword evidence="2" id="KW-0238">DNA-binding</keyword>
<keyword evidence="3" id="KW-0804">Transcription</keyword>
<dbReference type="EMBL" id="JABURA010000002">
    <property type="protein sequence ID" value="NUB93412.1"/>
    <property type="molecule type" value="Genomic_DNA"/>
</dbReference>
<dbReference type="SUPFAM" id="SSF55781">
    <property type="entry name" value="GAF domain-like"/>
    <property type="match status" value="1"/>
</dbReference>
<dbReference type="Gene3D" id="3.30.450.40">
    <property type="match status" value="1"/>
</dbReference>
<dbReference type="InterPro" id="IPR050707">
    <property type="entry name" value="HTH_MetabolicPath_Reg"/>
</dbReference>
<dbReference type="InterPro" id="IPR029016">
    <property type="entry name" value="GAF-like_dom_sf"/>
</dbReference>
<feature type="domain" description="HTH iclR-type" evidence="4">
    <location>
        <begin position="12"/>
        <end position="71"/>
    </location>
</feature>
<evidence type="ECO:0000256" key="2">
    <source>
        <dbReference type="ARBA" id="ARBA00023125"/>
    </source>
</evidence>
<dbReference type="Pfam" id="PF09339">
    <property type="entry name" value="HTH_IclR"/>
    <property type="match status" value="1"/>
</dbReference>
<evidence type="ECO:0000259" key="5">
    <source>
        <dbReference type="PROSITE" id="PS51078"/>
    </source>
</evidence>
<comment type="caution">
    <text evidence="6">The sequence shown here is derived from an EMBL/GenBank/DDBJ whole genome shotgun (WGS) entry which is preliminary data.</text>
</comment>
<organism evidence="6 7">
    <name type="scientific">Haloterrigena gelatinilytica</name>
    <dbReference type="NCBI Taxonomy" id="2741724"/>
    <lineage>
        <taxon>Archaea</taxon>
        <taxon>Methanobacteriati</taxon>
        <taxon>Methanobacteriota</taxon>
        <taxon>Stenosarchaea group</taxon>
        <taxon>Halobacteria</taxon>
        <taxon>Halobacteriales</taxon>
        <taxon>Natrialbaceae</taxon>
        <taxon>Haloterrigena</taxon>
    </lineage>
</organism>
<dbReference type="InterPro" id="IPR036390">
    <property type="entry name" value="WH_DNA-bd_sf"/>
</dbReference>
<dbReference type="GO" id="GO:0045892">
    <property type="term" value="P:negative regulation of DNA-templated transcription"/>
    <property type="evidence" value="ECO:0007669"/>
    <property type="project" value="TreeGrafter"/>
</dbReference>
<feature type="domain" description="IclR-ED" evidence="5">
    <location>
        <begin position="72"/>
        <end position="256"/>
    </location>
</feature>
<dbReference type="Gene3D" id="1.10.10.10">
    <property type="entry name" value="Winged helix-like DNA-binding domain superfamily/Winged helix DNA-binding domain"/>
    <property type="match status" value="1"/>
</dbReference>
<dbReference type="OrthoDB" id="14763at2157"/>
<evidence type="ECO:0000259" key="4">
    <source>
        <dbReference type="PROSITE" id="PS51077"/>
    </source>
</evidence>